<comment type="function">
    <text evidence="1 11">Catalyzes the reversible adenylation of nicotinate mononucleotide (NaMN) to nicotinic acid adenine dinucleotide (NaAD).</text>
</comment>
<accession>A0A5B9P2X1</accession>
<evidence type="ECO:0000256" key="3">
    <source>
        <dbReference type="ARBA" id="ARBA00009014"/>
    </source>
</evidence>
<dbReference type="RefSeq" id="WP_075084881.1">
    <property type="nucleotide sequence ID" value="NZ_CP042912.1"/>
</dbReference>
<comment type="pathway">
    <text evidence="2 11">Cofactor biosynthesis; NAD(+) biosynthesis; deamido-NAD(+) from nicotinate D-ribonucleotide: step 1/1.</text>
</comment>
<keyword evidence="8 11" id="KW-0067">ATP-binding</keyword>
<evidence type="ECO:0000256" key="9">
    <source>
        <dbReference type="ARBA" id="ARBA00023027"/>
    </source>
</evidence>
<evidence type="ECO:0000313" key="14">
    <source>
        <dbReference type="Proteomes" id="UP000322214"/>
    </source>
</evidence>
<dbReference type="OrthoDB" id="5295945at2"/>
<evidence type="ECO:0000256" key="2">
    <source>
        <dbReference type="ARBA" id="ARBA00005019"/>
    </source>
</evidence>
<dbReference type="UniPathway" id="UPA00253">
    <property type="reaction ID" value="UER00332"/>
</dbReference>
<comment type="catalytic activity">
    <reaction evidence="10 11">
        <text>nicotinate beta-D-ribonucleotide + ATP + H(+) = deamido-NAD(+) + diphosphate</text>
        <dbReference type="Rhea" id="RHEA:22860"/>
        <dbReference type="ChEBI" id="CHEBI:15378"/>
        <dbReference type="ChEBI" id="CHEBI:30616"/>
        <dbReference type="ChEBI" id="CHEBI:33019"/>
        <dbReference type="ChEBI" id="CHEBI:57502"/>
        <dbReference type="ChEBI" id="CHEBI:58437"/>
        <dbReference type="EC" id="2.7.7.18"/>
    </reaction>
</comment>
<comment type="similarity">
    <text evidence="3 11">Belongs to the NadD family.</text>
</comment>
<dbReference type="GO" id="GO:0005524">
    <property type="term" value="F:ATP binding"/>
    <property type="evidence" value="ECO:0007669"/>
    <property type="project" value="UniProtKB-KW"/>
</dbReference>
<dbReference type="NCBIfam" id="TIGR00125">
    <property type="entry name" value="cyt_tran_rel"/>
    <property type="match status" value="1"/>
</dbReference>
<keyword evidence="6 11" id="KW-0548">Nucleotidyltransferase</keyword>
<keyword evidence="7 11" id="KW-0547">Nucleotide-binding</keyword>
<dbReference type="NCBIfam" id="NF000840">
    <property type="entry name" value="PRK00071.1-3"/>
    <property type="match status" value="1"/>
</dbReference>
<dbReference type="InterPro" id="IPR004821">
    <property type="entry name" value="Cyt_trans-like"/>
</dbReference>
<evidence type="ECO:0000313" key="13">
    <source>
        <dbReference type="EMBL" id="QEG20504.1"/>
    </source>
</evidence>
<name>A0A5B9P2X1_9BACT</name>
<evidence type="ECO:0000259" key="12">
    <source>
        <dbReference type="Pfam" id="PF01467"/>
    </source>
</evidence>
<protein>
    <recommendedName>
        <fullName evidence="11">Probable nicotinate-nucleotide adenylyltransferase</fullName>
        <ecNumber evidence="11">2.7.7.18</ecNumber>
    </recommendedName>
    <alternativeName>
        <fullName evidence="11">Deamido-NAD(+) diphosphorylase</fullName>
    </alternativeName>
    <alternativeName>
        <fullName evidence="11">Deamido-NAD(+) pyrophosphorylase</fullName>
    </alternativeName>
    <alternativeName>
        <fullName evidence="11">Nicotinate mononucleotide adenylyltransferase</fullName>
        <shortName evidence="11">NaMN adenylyltransferase</shortName>
    </alternativeName>
</protein>
<dbReference type="InterPro" id="IPR014729">
    <property type="entry name" value="Rossmann-like_a/b/a_fold"/>
</dbReference>
<evidence type="ECO:0000256" key="8">
    <source>
        <dbReference type="ARBA" id="ARBA00022840"/>
    </source>
</evidence>
<keyword evidence="5 11" id="KW-0808">Transferase</keyword>
<dbReference type="EMBL" id="CP042912">
    <property type="protein sequence ID" value="QEG20504.1"/>
    <property type="molecule type" value="Genomic_DNA"/>
</dbReference>
<organism evidence="13 14">
    <name type="scientific">Mariniblastus fucicola</name>
    <dbReference type="NCBI Taxonomy" id="980251"/>
    <lineage>
        <taxon>Bacteria</taxon>
        <taxon>Pseudomonadati</taxon>
        <taxon>Planctomycetota</taxon>
        <taxon>Planctomycetia</taxon>
        <taxon>Pirellulales</taxon>
        <taxon>Pirellulaceae</taxon>
        <taxon>Mariniblastus</taxon>
    </lineage>
</organism>
<reference evidence="13 14" key="1">
    <citation type="submission" date="2019-08" db="EMBL/GenBank/DDBJ databases">
        <title>Deep-cultivation of Planctomycetes and their phenomic and genomic characterization uncovers novel biology.</title>
        <authorList>
            <person name="Wiegand S."/>
            <person name="Jogler M."/>
            <person name="Boedeker C."/>
            <person name="Pinto D."/>
            <person name="Vollmers J."/>
            <person name="Rivas-Marin E."/>
            <person name="Kohn T."/>
            <person name="Peeters S.H."/>
            <person name="Heuer A."/>
            <person name="Rast P."/>
            <person name="Oberbeckmann S."/>
            <person name="Bunk B."/>
            <person name="Jeske O."/>
            <person name="Meyerdierks A."/>
            <person name="Storesund J.E."/>
            <person name="Kallscheuer N."/>
            <person name="Luecker S."/>
            <person name="Lage O.M."/>
            <person name="Pohl T."/>
            <person name="Merkel B.J."/>
            <person name="Hornburger P."/>
            <person name="Mueller R.-W."/>
            <person name="Bruemmer F."/>
            <person name="Labrenz M."/>
            <person name="Spormann A.M."/>
            <person name="Op den Camp H."/>
            <person name="Overmann J."/>
            <person name="Amann R."/>
            <person name="Jetten M.S.M."/>
            <person name="Mascher T."/>
            <person name="Medema M.H."/>
            <person name="Devos D.P."/>
            <person name="Kaster A.-K."/>
            <person name="Ovreas L."/>
            <person name="Rohde M."/>
            <person name="Galperin M.Y."/>
            <person name="Jogler C."/>
        </authorList>
    </citation>
    <scope>NUCLEOTIDE SEQUENCE [LARGE SCALE GENOMIC DNA]</scope>
    <source>
        <strain evidence="13 14">FC18</strain>
    </source>
</reference>
<dbReference type="Proteomes" id="UP000322214">
    <property type="component" value="Chromosome"/>
</dbReference>
<gene>
    <name evidence="11 13" type="primary">nadD</name>
    <name evidence="13" type="ORF">MFFC18_03530</name>
</gene>
<dbReference type="AlphaFoldDB" id="A0A5B9P2X1"/>
<dbReference type="Pfam" id="PF01467">
    <property type="entry name" value="CTP_transf_like"/>
    <property type="match status" value="1"/>
</dbReference>
<dbReference type="GO" id="GO:0004515">
    <property type="term" value="F:nicotinate-nucleotide adenylyltransferase activity"/>
    <property type="evidence" value="ECO:0007669"/>
    <property type="project" value="UniProtKB-UniRule"/>
</dbReference>
<evidence type="ECO:0000256" key="10">
    <source>
        <dbReference type="ARBA" id="ARBA00048721"/>
    </source>
</evidence>
<dbReference type="HAMAP" id="MF_00244">
    <property type="entry name" value="NaMN_adenylyltr"/>
    <property type="match status" value="1"/>
</dbReference>
<sequence length="203" mass="22730">MRIGVFGGSFDPIHLGHLILAENCREQSKLDQVLFMPCALSPHKLAGAHGTDRQRLEMLDLAIGGHRDFVRSDLEIKRGGISYTVDTLRELESQQPGNEWFFLMGADSLKSFATWREPEEILKLARPIVVGRPGSGPVDPGLLEPLSSSAYVETLRELSVESPLIDISSTKIRQRVADEQSIRFLVPRSIEQYIVTQKMYQVA</sequence>
<keyword evidence="4 11" id="KW-0662">Pyridine nucleotide biosynthesis</keyword>
<evidence type="ECO:0000256" key="6">
    <source>
        <dbReference type="ARBA" id="ARBA00022695"/>
    </source>
</evidence>
<dbReference type="PANTHER" id="PTHR39321:SF3">
    <property type="entry name" value="PHOSPHOPANTETHEINE ADENYLYLTRANSFERASE"/>
    <property type="match status" value="1"/>
</dbReference>
<evidence type="ECO:0000256" key="11">
    <source>
        <dbReference type="HAMAP-Rule" id="MF_00244"/>
    </source>
</evidence>
<keyword evidence="9 11" id="KW-0520">NAD</keyword>
<dbReference type="InterPro" id="IPR005248">
    <property type="entry name" value="NadD/NMNAT"/>
</dbReference>
<dbReference type="Gene3D" id="3.40.50.620">
    <property type="entry name" value="HUPs"/>
    <property type="match status" value="1"/>
</dbReference>
<feature type="domain" description="Cytidyltransferase-like" evidence="12">
    <location>
        <begin position="5"/>
        <end position="175"/>
    </location>
</feature>
<dbReference type="KEGG" id="mff:MFFC18_03530"/>
<dbReference type="PANTHER" id="PTHR39321">
    <property type="entry name" value="NICOTINATE-NUCLEOTIDE ADENYLYLTRANSFERASE-RELATED"/>
    <property type="match status" value="1"/>
</dbReference>
<keyword evidence="14" id="KW-1185">Reference proteome</keyword>
<dbReference type="SUPFAM" id="SSF52374">
    <property type="entry name" value="Nucleotidylyl transferase"/>
    <property type="match status" value="1"/>
</dbReference>
<dbReference type="GO" id="GO:0009435">
    <property type="term" value="P:NAD+ biosynthetic process"/>
    <property type="evidence" value="ECO:0007669"/>
    <property type="project" value="UniProtKB-UniRule"/>
</dbReference>
<evidence type="ECO:0000256" key="1">
    <source>
        <dbReference type="ARBA" id="ARBA00002324"/>
    </source>
</evidence>
<dbReference type="EC" id="2.7.7.18" evidence="11"/>
<evidence type="ECO:0000256" key="7">
    <source>
        <dbReference type="ARBA" id="ARBA00022741"/>
    </source>
</evidence>
<proteinExistence type="inferred from homology"/>
<dbReference type="NCBIfam" id="TIGR00482">
    <property type="entry name" value="nicotinate (nicotinamide) nucleotide adenylyltransferase"/>
    <property type="match status" value="1"/>
</dbReference>
<evidence type="ECO:0000256" key="5">
    <source>
        <dbReference type="ARBA" id="ARBA00022679"/>
    </source>
</evidence>
<dbReference type="STRING" id="980251.GCA_001642875_02463"/>
<dbReference type="CDD" id="cd02165">
    <property type="entry name" value="NMNAT"/>
    <property type="match status" value="1"/>
</dbReference>
<evidence type="ECO:0000256" key="4">
    <source>
        <dbReference type="ARBA" id="ARBA00022642"/>
    </source>
</evidence>